<evidence type="ECO:0000256" key="2">
    <source>
        <dbReference type="ARBA" id="ARBA00022840"/>
    </source>
</evidence>
<dbReference type="PANTHER" id="PTHR22942:SF30">
    <property type="entry name" value="MEIOTIC RECOMBINATION PROTEIN DMC1_LIM15 HOMOLOG"/>
    <property type="match status" value="1"/>
</dbReference>
<evidence type="ECO:0000259" key="4">
    <source>
        <dbReference type="PROSITE" id="PS50162"/>
    </source>
</evidence>
<organism evidence="5">
    <name type="scientific">uncultured marine thaumarchaeote SAT1000_15_B11</name>
    <dbReference type="NCBI Taxonomy" id="1456384"/>
    <lineage>
        <taxon>Archaea</taxon>
        <taxon>Nitrososphaerota</taxon>
        <taxon>environmental samples</taxon>
    </lineage>
</organism>
<dbReference type="GO" id="GO:0003677">
    <property type="term" value="F:DNA binding"/>
    <property type="evidence" value="ECO:0007669"/>
    <property type="project" value="UniProtKB-KW"/>
</dbReference>
<proteinExistence type="predicted"/>
<name>A0A075I3Q4_9ARCH</name>
<evidence type="ECO:0000256" key="1">
    <source>
        <dbReference type="ARBA" id="ARBA00022741"/>
    </source>
</evidence>
<dbReference type="GO" id="GO:0005524">
    <property type="term" value="F:ATP binding"/>
    <property type="evidence" value="ECO:0007669"/>
    <property type="project" value="UniProtKB-KW"/>
</dbReference>
<keyword evidence="2" id="KW-0067">ATP-binding</keyword>
<dbReference type="SUPFAM" id="SSF52540">
    <property type="entry name" value="P-loop containing nucleoside triphosphate hydrolases"/>
    <property type="match status" value="1"/>
</dbReference>
<dbReference type="InterPro" id="IPR013632">
    <property type="entry name" value="Rad51_C"/>
</dbReference>
<dbReference type="Gene3D" id="3.40.50.300">
    <property type="entry name" value="P-loop containing nucleotide triphosphate hydrolases"/>
    <property type="match status" value="1"/>
</dbReference>
<dbReference type="AlphaFoldDB" id="A0A075I3Q4"/>
<dbReference type="PROSITE" id="PS50162">
    <property type="entry name" value="RECA_2"/>
    <property type="match status" value="1"/>
</dbReference>
<gene>
    <name evidence="5" type="primary">RAD51</name>
</gene>
<dbReference type="InterPro" id="IPR020588">
    <property type="entry name" value="RecA_ATP-bd"/>
</dbReference>
<protein>
    <submittedName>
        <fullName evidence="5">RecA/RadA recombinase-like protein (RAD51)</fullName>
    </submittedName>
</protein>
<dbReference type="PANTHER" id="PTHR22942">
    <property type="entry name" value="RECA/RAD51/RADA DNA STRAND-PAIRING FAMILY MEMBER"/>
    <property type="match status" value="1"/>
</dbReference>
<dbReference type="EMBL" id="KF901228">
    <property type="protein sequence ID" value="AIF23326.1"/>
    <property type="molecule type" value="Genomic_DNA"/>
</dbReference>
<dbReference type="InterPro" id="IPR027417">
    <property type="entry name" value="P-loop_NTPase"/>
</dbReference>
<dbReference type="Pfam" id="PF08423">
    <property type="entry name" value="Rad51"/>
    <property type="match status" value="1"/>
</dbReference>
<sequence length="275" mass="31041">MTITSFLVFFCNTVNGLFDVVVCDINNSRLCGFLVYQNKSLAYFSNYEICLIFTASTKSMISTGLQKLDTCLGGGLKEGLITDIFGQNATGKSQLAFQICINALKSGKEVLFEDTTGGFRPERLVEMIGLQNMDLKILDKIKIARITDSIQQIQYLSKIPIDNFSLIIIDNVSDLFSFEYSKKNNFLEKHLSFMRYMYDLSRISITTRIPIVVTNIVRNADDNEIENLEKSISMYSHVKIKLSKINHEYTCQIISPFNSQKISYVISTGGLTNPS</sequence>
<dbReference type="GO" id="GO:0006281">
    <property type="term" value="P:DNA repair"/>
    <property type="evidence" value="ECO:0007669"/>
    <property type="project" value="InterPro"/>
</dbReference>
<keyword evidence="3" id="KW-0238">DNA-binding</keyword>
<keyword evidence="1" id="KW-0547">Nucleotide-binding</keyword>
<evidence type="ECO:0000313" key="5">
    <source>
        <dbReference type="EMBL" id="AIF23326.1"/>
    </source>
</evidence>
<accession>A0A075I3Q4</accession>
<dbReference type="GO" id="GO:0140664">
    <property type="term" value="F:ATP-dependent DNA damage sensor activity"/>
    <property type="evidence" value="ECO:0007669"/>
    <property type="project" value="InterPro"/>
</dbReference>
<reference evidence="5" key="1">
    <citation type="journal article" date="2014" name="Genome Biol. Evol.">
        <title>Pangenome evidence for extensive interdomain horizontal transfer affecting lineage core and shell genes in uncultured planktonic thaumarchaeota and euryarchaeota.</title>
        <authorList>
            <person name="Deschamps P."/>
            <person name="Zivanovic Y."/>
            <person name="Moreira D."/>
            <person name="Rodriguez-Valera F."/>
            <person name="Lopez-Garcia P."/>
        </authorList>
    </citation>
    <scope>NUCLEOTIDE SEQUENCE</scope>
</reference>
<feature type="domain" description="RecA family profile 1" evidence="4">
    <location>
        <begin position="57"/>
        <end position="217"/>
    </location>
</feature>
<evidence type="ECO:0000256" key="3">
    <source>
        <dbReference type="ARBA" id="ARBA00023125"/>
    </source>
</evidence>